<dbReference type="EMBL" id="JH993025">
    <property type="protein sequence ID" value="EKX41253.1"/>
    <property type="molecule type" value="Genomic_DNA"/>
</dbReference>
<evidence type="ECO:0000256" key="1">
    <source>
        <dbReference type="ARBA" id="ARBA00005594"/>
    </source>
</evidence>
<reference evidence="8" key="2">
    <citation type="submission" date="2012-11" db="EMBL/GenBank/DDBJ databases">
        <authorList>
            <person name="Kuo A."/>
            <person name="Curtis B.A."/>
            <person name="Tanifuji G."/>
            <person name="Burki F."/>
            <person name="Gruber A."/>
            <person name="Irimia M."/>
            <person name="Maruyama S."/>
            <person name="Arias M.C."/>
            <person name="Ball S.G."/>
            <person name="Gile G.H."/>
            <person name="Hirakawa Y."/>
            <person name="Hopkins J.F."/>
            <person name="Rensing S.A."/>
            <person name="Schmutz J."/>
            <person name="Symeonidi A."/>
            <person name="Elias M."/>
            <person name="Eveleigh R.J."/>
            <person name="Herman E.K."/>
            <person name="Klute M.J."/>
            <person name="Nakayama T."/>
            <person name="Obornik M."/>
            <person name="Reyes-Prieto A."/>
            <person name="Armbrust E.V."/>
            <person name="Aves S.J."/>
            <person name="Beiko R.G."/>
            <person name="Coutinho P."/>
            <person name="Dacks J.B."/>
            <person name="Durnford D.G."/>
            <person name="Fast N.M."/>
            <person name="Green B.R."/>
            <person name="Grisdale C."/>
            <person name="Hempe F."/>
            <person name="Henrissat B."/>
            <person name="Hoppner M.P."/>
            <person name="Ishida K.-I."/>
            <person name="Kim E."/>
            <person name="Koreny L."/>
            <person name="Kroth P.G."/>
            <person name="Liu Y."/>
            <person name="Malik S.-B."/>
            <person name="Maier U.G."/>
            <person name="McRose D."/>
            <person name="Mock T."/>
            <person name="Neilson J.A."/>
            <person name="Onodera N.T."/>
            <person name="Poole A.M."/>
            <person name="Pritham E.J."/>
            <person name="Richards T.A."/>
            <person name="Rocap G."/>
            <person name="Roy S.W."/>
            <person name="Sarai C."/>
            <person name="Schaack S."/>
            <person name="Shirato S."/>
            <person name="Slamovits C.H."/>
            <person name="Spencer D.F."/>
            <person name="Suzuki S."/>
            <person name="Worden A.Z."/>
            <person name="Zauner S."/>
            <person name="Barry K."/>
            <person name="Bell C."/>
            <person name="Bharti A.K."/>
            <person name="Crow J.A."/>
            <person name="Grimwood J."/>
            <person name="Kramer R."/>
            <person name="Lindquist E."/>
            <person name="Lucas S."/>
            <person name="Salamov A."/>
            <person name="McFadden G.I."/>
            <person name="Lane C.E."/>
            <person name="Keeling P.J."/>
            <person name="Gray M.W."/>
            <person name="Grigoriev I.V."/>
            <person name="Archibald J.M."/>
        </authorList>
    </citation>
    <scope>NUCLEOTIDE SEQUENCE</scope>
    <source>
        <strain evidence="8">CCMP2712</strain>
    </source>
</reference>
<evidence type="ECO:0000256" key="4">
    <source>
        <dbReference type="ARBA" id="ARBA00022840"/>
    </source>
</evidence>
<keyword evidence="2" id="KW-0436">Ligase</keyword>
<dbReference type="GO" id="GO:0006423">
    <property type="term" value="P:cysteinyl-tRNA aminoacylation"/>
    <property type="evidence" value="ECO:0007669"/>
    <property type="project" value="TreeGrafter"/>
</dbReference>
<accession>L1IYA0</accession>
<dbReference type="OMA" id="GWHAECA"/>
<keyword evidence="4" id="KW-0067">ATP-binding</keyword>
<dbReference type="HOGENOM" id="CLU_013528_2_0_1"/>
<dbReference type="Proteomes" id="UP000011087">
    <property type="component" value="Unassembled WGS sequence"/>
</dbReference>
<dbReference type="GO" id="GO:0005737">
    <property type="term" value="C:cytoplasm"/>
    <property type="evidence" value="ECO:0007669"/>
    <property type="project" value="TreeGrafter"/>
</dbReference>
<dbReference type="GO" id="GO:0004817">
    <property type="term" value="F:cysteine-tRNA ligase activity"/>
    <property type="evidence" value="ECO:0007669"/>
    <property type="project" value="TreeGrafter"/>
</dbReference>
<dbReference type="STRING" id="905079.L1IYA0"/>
<dbReference type="eggNOG" id="KOG2007">
    <property type="taxonomic scope" value="Eukaryota"/>
</dbReference>
<dbReference type="GO" id="GO:0005524">
    <property type="term" value="F:ATP binding"/>
    <property type="evidence" value="ECO:0007669"/>
    <property type="project" value="UniProtKB-KW"/>
</dbReference>
<dbReference type="GeneID" id="17297892"/>
<evidence type="ECO:0000313" key="7">
    <source>
        <dbReference type="EnsemblProtists" id="EKX41253"/>
    </source>
</evidence>
<sequence>MGGIDKDFPSSTGAIHLSNSLNGKKEEVPRGRTLTWYTCGPTVYDHSHVGHARAYVALDIVRRVLLRHGYSIFQVMGMTDVDDKIIAKSKAENLAGVEGSMAIARRFEQAFFNDMQSMNILPPDAITRVSEHIPEIVKFIRDLREKGYAYVGEKSGTVWFDTTAYGSKYAVFEPLRAQEDASKEDQDSEKKSPRDFALWKPVASISETGWESELGRGRPGWHIECSAFCRTMFGEKPPAPYLHSGGRDLKFPHHENEIAQSQVCSVRHVLALLNTDKWVFHWLHAGQLTIKGLKMSKSLKNYTSIQDFLKAHSSRTFRIFCLLHK</sequence>
<gene>
    <name evidence="6" type="ORF">GUITHDRAFT_88488</name>
</gene>
<dbReference type="Pfam" id="PF01406">
    <property type="entry name" value="tRNA-synt_1e"/>
    <property type="match status" value="1"/>
</dbReference>
<dbReference type="InterPro" id="IPR014729">
    <property type="entry name" value="Rossmann-like_a/b/a_fold"/>
</dbReference>
<keyword evidence="3" id="KW-0547">Nucleotide-binding</keyword>
<dbReference type="PaxDb" id="55529-EKX41253"/>
<dbReference type="PANTHER" id="PTHR10890">
    <property type="entry name" value="CYSTEINYL-TRNA SYNTHETASE"/>
    <property type="match status" value="1"/>
</dbReference>
<evidence type="ECO:0000313" key="8">
    <source>
        <dbReference type="Proteomes" id="UP000011087"/>
    </source>
</evidence>
<comment type="similarity">
    <text evidence="1">Belongs to the class-I aminoacyl-tRNA synthetase family.</text>
</comment>
<dbReference type="InterPro" id="IPR032678">
    <property type="entry name" value="tRNA-synt_1_cat_dom"/>
</dbReference>
<reference evidence="6 8" key="1">
    <citation type="journal article" date="2012" name="Nature">
        <title>Algal genomes reveal evolutionary mosaicism and the fate of nucleomorphs.</title>
        <authorList>
            <consortium name="DOE Joint Genome Institute"/>
            <person name="Curtis B.A."/>
            <person name="Tanifuji G."/>
            <person name="Burki F."/>
            <person name="Gruber A."/>
            <person name="Irimia M."/>
            <person name="Maruyama S."/>
            <person name="Arias M.C."/>
            <person name="Ball S.G."/>
            <person name="Gile G.H."/>
            <person name="Hirakawa Y."/>
            <person name="Hopkins J.F."/>
            <person name="Kuo A."/>
            <person name="Rensing S.A."/>
            <person name="Schmutz J."/>
            <person name="Symeonidi A."/>
            <person name="Elias M."/>
            <person name="Eveleigh R.J."/>
            <person name="Herman E.K."/>
            <person name="Klute M.J."/>
            <person name="Nakayama T."/>
            <person name="Obornik M."/>
            <person name="Reyes-Prieto A."/>
            <person name="Armbrust E.V."/>
            <person name="Aves S.J."/>
            <person name="Beiko R.G."/>
            <person name="Coutinho P."/>
            <person name="Dacks J.B."/>
            <person name="Durnford D.G."/>
            <person name="Fast N.M."/>
            <person name="Green B.R."/>
            <person name="Grisdale C.J."/>
            <person name="Hempel F."/>
            <person name="Henrissat B."/>
            <person name="Hoppner M.P."/>
            <person name="Ishida K."/>
            <person name="Kim E."/>
            <person name="Koreny L."/>
            <person name="Kroth P.G."/>
            <person name="Liu Y."/>
            <person name="Malik S.B."/>
            <person name="Maier U.G."/>
            <person name="McRose D."/>
            <person name="Mock T."/>
            <person name="Neilson J.A."/>
            <person name="Onodera N.T."/>
            <person name="Poole A.M."/>
            <person name="Pritham E.J."/>
            <person name="Richards T.A."/>
            <person name="Rocap G."/>
            <person name="Roy S.W."/>
            <person name="Sarai C."/>
            <person name="Schaack S."/>
            <person name="Shirato S."/>
            <person name="Slamovits C.H."/>
            <person name="Spencer D.F."/>
            <person name="Suzuki S."/>
            <person name="Worden A.Z."/>
            <person name="Zauner S."/>
            <person name="Barry K."/>
            <person name="Bell C."/>
            <person name="Bharti A.K."/>
            <person name="Crow J.A."/>
            <person name="Grimwood J."/>
            <person name="Kramer R."/>
            <person name="Lindquist E."/>
            <person name="Lucas S."/>
            <person name="Salamov A."/>
            <person name="McFadden G.I."/>
            <person name="Lane C.E."/>
            <person name="Keeling P.J."/>
            <person name="Gray M.W."/>
            <person name="Grigoriev I.V."/>
            <person name="Archibald J.M."/>
        </authorList>
    </citation>
    <scope>NUCLEOTIDE SEQUENCE</scope>
    <source>
        <strain evidence="6 8">CCMP2712</strain>
    </source>
</reference>
<evidence type="ECO:0000256" key="3">
    <source>
        <dbReference type="ARBA" id="ARBA00022741"/>
    </source>
</evidence>
<keyword evidence="8" id="KW-1185">Reference proteome</keyword>
<dbReference type="EnsemblProtists" id="EKX41253">
    <property type="protein sequence ID" value="EKX41253"/>
    <property type="gene ID" value="GUITHDRAFT_88488"/>
</dbReference>
<dbReference type="PRINTS" id="PR00983">
    <property type="entry name" value="TRNASYNTHCYS"/>
</dbReference>
<dbReference type="PANTHER" id="PTHR10890:SF27">
    <property type="entry name" value="CYSTEINE--TRNA LIGASE, MITOCHONDRIAL-RELATED"/>
    <property type="match status" value="1"/>
</dbReference>
<dbReference type="SUPFAM" id="SSF52374">
    <property type="entry name" value="Nucleotidylyl transferase"/>
    <property type="match status" value="1"/>
</dbReference>
<reference evidence="7" key="3">
    <citation type="submission" date="2016-03" db="UniProtKB">
        <authorList>
            <consortium name="EnsemblProtists"/>
        </authorList>
    </citation>
    <scope>IDENTIFICATION</scope>
</reference>
<feature type="domain" description="tRNA synthetases class I catalytic" evidence="5">
    <location>
        <begin position="31"/>
        <end position="322"/>
    </location>
</feature>
<evidence type="ECO:0000313" key="6">
    <source>
        <dbReference type="EMBL" id="EKX41253.1"/>
    </source>
</evidence>
<evidence type="ECO:0000256" key="2">
    <source>
        <dbReference type="ARBA" id="ARBA00022598"/>
    </source>
</evidence>
<dbReference type="Gene3D" id="3.40.50.620">
    <property type="entry name" value="HUPs"/>
    <property type="match status" value="1"/>
</dbReference>
<dbReference type="AlphaFoldDB" id="L1IYA0"/>
<name>L1IYA0_GUITC</name>
<dbReference type="InterPro" id="IPR024909">
    <property type="entry name" value="Cys-tRNA/MSH_ligase"/>
</dbReference>
<dbReference type="RefSeq" id="XP_005828233.1">
    <property type="nucleotide sequence ID" value="XM_005828176.1"/>
</dbReference>
<proteinExistence type="inferred from homology"/>
<evidence type="ECO:0000259" key="5">
    <source>
        <dbReference type="Pfam" id="PF01406"/>
    </source>
</evidence>
<organism evidence="6">
    <name type="scientific">Guillardia theta (strain CCMP2712)</name>
    <name type="common">Cryptophyte</name>
    <dbReference type="NCBI Taxonomy" id="905079"/>
    <lineage>
        <taxon>Eukaryota</taxon>
        <taxon>Cryptophyceae</taxon>
        <taxon>Pyrenomonadales</taxon>
        <taxon>Geminigeraceae</taxon>
        <taxon>Guillardia</taxon>
    </lineage>
</organism>
<protein>
    <recommendedName>
        <fullName evidence="5">tRNA synthetases class I catalytic domain-containing protein</fullName>
    </recommendedName>
</protein>
<dbReference type="KEGG" id="gtt:GUITHDRAFT_88488"/>
<dbReference type="OrthoDB" id="438179at2759"/>